<sequence length="299" mass="34399">MGYFKEVKGTAYFKRFQVKFRRRRAGKTDYRARTRLVAQDKNKYNSPKYRLAVRFTNKDICCQIIYATISGDKVVSAAYAHELENFGLKVGLTNYAAAYCVGLLLARRTLKKFELDEDYEGQTEVDGEDFNVEPNDEGARPFRAYLDVGIKTTSTGSKVFAAMKGACDGGLDIPHNEKRYAGYDTASKELDSETFQRYIMGGHVQDYMENMRDEEPEKYAEHFAKYIEEGVGPDDLEDLYPSVHEAIREDPEHTKKEREQPAEKKRWKLVKMTYEEKKANLKAKLMALKASAEEDEDDE</sequence>
<dbReference type="PANTHER" id="PTHR23410:SF12">
    <property type="entry name" value="LARGE RIBOSOMAL SUBUNIT PROTEIN UL18"/>
    <property type="match status" value="1"/>
</dbReference>
<keyword evidence="6" id="KW-0687">Ribonucleoprotein</keyword>
<dbReference type="GO" id="GO:0009965">
    <property type="term" value="P:leaf morphogenesis"/>
    <property type="evidence" value="ECO:0007669"/>
    <property type="project" value="UniProtKB-ARBA"/>
</dbReference>
<evidence type="ECO:0000313" key="10">
    <source>
        <dbReference type="Proteomes" id="UP001190700"/>
    </source>
</evidence>
<protein>
    <submittedName>
        <fullName evidence="9">60S ribosomal protein L5</fullName>
    </submittedName>
</protein>
<dbReference type="HAMAP" id="MF_01337_A">
    <property type="entry name" value="Ribosomal_uL18_A"/>
    <property type="match status" value="1"/>
</dbReference>
<dbReference type="GO" id="GO:0022625">
    <property type="term" value="C:cytosolic large ribosomal subunit"/>
    <property type="evidence" value="ECO:0007669"/>
    <property type="project" value="TreeGrafter"/>
</dbReference>
<feature type="coiled-coil region" evidence="7">
    <location>
        <begin position="271"/>
        <end position="298"/>
    </location>
</feature>
<name>A0AAE0BQX3_9CHLO</name>
<dbReference type="PRINTS" id="PR00058">
    <property type="entry name" value="RIBOSOMALL5"/>
</dbReference>
<evidence type="ECO:0000313" key="9">
    <source>
        <dbReference type="EMBL" id="KAK3241126.1"/>
    </source>
</evidence>
<evidence type="ECO:0000256" key="6">
    <source>
        <dbReference type="ARBA" id="ARBA00023274"/>
    </source>
</evidence>
<dbReference type="PANTHER" id="PTHR23410">
    <property type="entry name" value="RIBOSOMAL PROTEIN L5-RELATED"/>
    <property type="match status" value="1"/>
</dbReference>
<dbReference type="GO" id="GO:0009955">
    <property type="term" value="P:adaxial/abaxial pattern specification"/>
    <property type="evidence" value="ECO:0007669"/>
    <property type="project" value="UniProtKB-ARBA"/>
</dbReference>
<dbReference type="InterPro" id="IPR005485">
    <property type="entry name" value="Rbsml_uL18_euk_arch"/>
</dbReference>
<dbReference type="GO" id="GO:0006412">
    <property type="term" value="P:translation"/>
    <property type="evidence" value="ECO:0007669"/>
    <property type="project" value="InterPro"/>
</dbReference>
<dbReference type="InterPro" id="IPR057268">
    <property type="entry name" value="Ribosomal_L18"/>
</dbReference>
<organism evidence="9 10">
    <name type="scientific">Cymbomonas tetramitiformis</name>
    <dbReference type="NCBI Taxonomy" id="36881"/>
    <lineage>
        <taxon>Eukaryota</taxon>
        <taxon>Viridiplantae</taxon>
        <taxon>Chlorophyta</taxon>
        <taxon>Pyramimonadophyceae</taxon>
        <taxon>Pyramimonadales</taxon>
        <taxon>Pyramimonadaceae</taxon>
        <taxon>Cymbomonas</taxon>
    </lineage>
</organism>
<feature type="domain" description="Large ribosomal subunit protein uL18 C-terminal eukaryotes" evidence="8">
    <location>
        <begin position="236"/>
        <end position="290"/>
    </location>
</feature>
<dbReference type="Gene3D" id="3.30.420.100">
    <property type="match status" value="1"/>
</dbReference>
<evidence type="ECO:0000256" key="3">
    <source>
        <dbReference type="ARBA" id="ARBA00011113"/>
    </source>
</evidence>
<accession>A0AAE0BQX3</accession>
<dbReference type="GO" id="GO:0003735">
    <property type="term" value="F:structural constituent of ribosome"/>
    <property type="evidence" value="ECO:0007669"/>
    <property type="project" value="InterPro"/>
</dbReference>
<evidence type="ECO:0000256" key="2">
    <source>
        <dbReference type="ARBA" id="ARBA00007116"/>
    </source>
</evidence>
<evidence type="ECO:0000256" key="1">
    <source>
        <dbReference type="ARBA" id="ARBA00004496"/>
    </source>
</evidence>
<dbReference type="EMBL" id="LGRX02033465">
    <property type="protein sequence ID" value="KAK3241126.1"/>
    <property type="molecule type" value="Genomic_DNA"/>
</dbReference>
<evidence type="ECO:0000256" key="4">
    <source>
        <dbReference type="ARBA" id="ARBA00022490"/>
    </source>
</evidence>
<keyword evidence="7" id="KW-0175">Coiled coil</keyword>
<dbReference type="InterPro" id="IPR025607">
    <property type="entry name" value="Ribosomal_uL18_C_euk"/>
</dbReference>
<dbReference type="CDD" id="cd00432">
    <property type="entry name" value="Ribosomal_L18_L5e"/>
    <property type="match status" value="1"/>
</dbReference>
<keyword evidence="4" id="KW-0963">Cytoplasm</keyword>
<comment type="subcellular location">
    <subcellularLocation>
        <location evidence="1">Cytoplasm</location>
    </subcellularLocation>
</comment>
<comment type="caution">
    <text evidence="9">The sequence shown here is derived from an EMBL/GenBank/DDBJ whole genome shotgun (WGS) entry which is preliminary data.</text>
</comment>
<reference evidence="9 10" key="1">
    <citation type="journal article" date="2015" name="Genome Biol. Evol.">
        <title>Comparative Genomics of a Bacterivorous Green Alga Reveals Evolutionary Causalities and Consequences of Phago-Mixotrophic Mode of Nutrition.</title>
        <authorList>
            <person name="Burns J.A."/>
            <person name="Paasch A."/>
            <person name="Narechania A."/>
            <person name="Kim E."/>
        </authorList>
    </citation>
    <scope>NUCLEOTIDE SEQUENCE [LARGE SCALE GENOMIC DNA]</scope>
    <source>
        <strain evidence="9 10">PLY_AMNH</strain>
    </source>
</reference>
<dbReference type="Proteomes" id="UP001190700">
    <property type="component" value="Unassembled WGS sequence"/>
</dbReference>
<dbReference type="FunFam" id="3.30.420.100:FF:000002">
    <property type="entry name" value="60S ribosomal protein L5"/>
    <property type="match status" value="1"/>
</dbReference>
<gene>
    <name evidence="9" type="ORF">CYMTET_49080</name>
</gene>
<dbReference type="Pfam" id="PF14204">
    <property type="entry name" value="Ribosomal_L18_c"/>
    <property type="match status" value="1"/>
</dbReference>
<proteinExistence type="inferred from homology"/>
<comment type="similarity">
    <text evidence="2">Belongs to the universal ribosomal protein uL18 family.</text>
</comment>
<evidence type="ECO:0000256" key="7">
    <source>
        <dbReference type="SAM" id="Coils"/>
    </source>
</evidence>
<dbReference type="GO" id="GO:0008097">
    <property type="term" value="F:5S rRNA binding"/>
    <property type="evidence" value="ECO:0007669"/>
    <property type="project" value="InterPro"/>
</dbReference>
<comment type="subunit">
    <text evidence="3">Component of the large ribosomal subunit (LSU).</text>
</comment>
<dbReference type="SUPFAM" id="SSF53137">
    <property type="entry name" value="Translational machinery components"/>
    <property type="match status" value="1"/>
</dbReference>
<evidence type="ECO:0000259" key="8">
    <source>
        <dbReference type="Pfam" id="PF14204"/>
    </source>
</evidence>
<keyword evidence="5 9" id="KW-0689">Ribosomal protein</keyword>
<dbReference type="AlphaFoldDB" id="A0AAE0BQX3"/>
<dbReference type="Pfam" id="PF17144">
    <property type="entry name" value="Ribosomal_L5e"/>
    <property type="match status" value="1"/>
</dbReference>
<keyword evidence="10" id="KW-1185">Reference proteome</keyword>
<dbReference type="GO" id="GO:0000027">
    <property type="term" value="P:ribosomal large subunit assembly"/>
    <property type="evidence" value="ECO:0007669"/>
    <property type="project" value="TreeGrafter"/>
</dbReference>
<evidence type="ECO:0000256" key="5">
    <source>
        <dbReference type="ARBA" id="ARBA00022980"/>
    </source>
</evidence>